<dbReference type="Gene3D" id="1.20.1250.20">
    <property type="entry name" value="MFS general substrate transporter like domains"/>
    <property type="match status" value="1"/>
</dbReference>
<dbReference type="SUPFAM" id="SSF103473">
    <property type="entry name" value="MFS general substrate transporter"/>
    <property type="match status" value="1"/>
</dbReference>
<dbReference type="GO" id="GO:0016020">
    <property type="term" value="C:membrane"/>
    <property type="evidence" value="ECO:0007669"/>
    <property type="project" value="UniProtKB-SubCell"/>
</dbReference>
<dbReference type="InterPro" id="IPR036259">
    <property type="entry name" value="MFS_trans_sf"/>
</dbReference>
<evidence type="ECO:0000256" key="7">
    <source>
        <dbReference type="SAM" id="Phobius"/>
    </source>
</evidence>
<organism evidence="9 10">
    <name type="scientific">Agrocybe pediades</name>
    <dbReference type="NCBI Taxonomy" id="84607"/>
    <lineage>
        <taxon>Eukaryota</taxon>
        <taxon>Fungi</taxon>
        <taxon>Dikarya</taxon>
        <taxon>Basidiomycota</taxon>
        <taxon>Agaricomycotina</taxon>
        <taxon>Agaricomycetes</taxon>
        <taxon>Agaricomycetidae</taxon>
        <taxon>Agaricales</taxon>
        <taxon>Agaricineae</taxon>
        <taxon>Strophariaceae</taxon>
        <taxon>Agrocybe</taxon>
    </lineage>
</organism>
<dbReference type="PANTHER" id="PTHR23504">
    <property type="entry name" value="MAJOR FACILITATOR SUPERFAMILY DOMAIN-CONTAINING PROTEIN 10"/>
    <property type="match status" value="1"/>
</dbReference>
<comment type="subcellular location">
    <subcellularLocation>
        <location evidence="1">Membrane</location>
        <topology evidence="1">Multi-pass membrane protein</topology>
    </subcellularLocation>
</comment>
<keyword evidence="4 7" id="KW-1133">Transmembrane helix</keyword>
<name>A0A8H4VSX2_9AGAR</name>
<evidence type="ECO:0000256" key="4">
    <source>
        <dbReference type="ARBA" id="ARBA00022989"/>
    </source>
</evidence>
<evidence type="ECO:0000256" key="5">
    <source>
        <dbReference type="ARBA" id="ARBA00023136"/>
    </source>
</evidence>
<proteinExistence type="predicted"/>
<dbReference type="Pfam" id="PF07690">
    <property type="entry name" value="MFS_1"/>
    <property type="match status" value="1"/>
</dbReference>
<keyword evidence="2" id="KW-0813">Transport</keyword>
<dbReference type="InterPro" id="IPR001958">
    <property type="entry name" value="Tet-R_TetA/multi-R_MdtG-like"/>
</dbReference>
<evidence type="ECO:0000256" key="2">
    <source>
        <dbReference type="ARBA" id="ARBA00022448"/>
    </source>
</evidence>
<feature type="transmembrane region" description="Helical" evidence="7">
    <location>
        <begin position="348"/>
        <end position="368"/>
    </location>
</feature>
<evidence type="ECO:0000256" key="3">
    <source>
        <dbReference type="ARBA" id="ARBA00022692"/>
    </source>
</evidence>
<comment type="caution">
    <text evidence="9">The sequence shown here is derived from an EMBL/GenBank/DDBJ whole genome shotgun (WGS) entry which is preliminary data.</text>
</comment>
<feature type="domain" description="Major facilitator superfamily (MFS) profile" evidence="8">
    <location>
        <begin position="37"/>
        <end position="511"/>
    </location>
</feature>
<feature type="transmembrane region" description="Helical" evidence="7">
    <location>
        <begin position="380"/>
        <end position="398"/>
    </location>
</feature>
<feature type="compositionally biased region" description="Basic and acidic residues" evidence="6">
    <location>
        <begin position="8"/>
        <end position="18"/>
    </location>
</feature>
<evidence type="ECO:0000256" key="1">
    <source>
        <dbReference type="ARBA" id="ARBA00004141"/>
    </source>
</evidence>
<evidence type="ECO:0000313" key="10">
    <source>
        <dbReference type="Proteomes" id="UP000521872"/>
    </source>
</evidence>
<dbReference type="AlphaFoldDB" id="A0A8H4VSX2"/>
<protein>
    <recommendedName>
        <fullName evidence="8">Major facilitator superfamily (MFS) profile domain-containing protein</fullName>
    </recommendedName>
</protein>
<feature type="region of interest" description="Disordered" evidence="6">
    <location>
        <begin position="1"/>
        <end position="26"/>
    </location>
</feature>
<evidence type="ECO:0000259" key="8">
    <source>
        <dbReference type="PROSITE" id="PS50850"/>
    </source>
</evidence>
<dbReference type="PANTHER" id="PTHR23504:SF15">
    <property type="entry name" value="MAJOR FACILITATOR SUPERFAMILY (MFS) PROFILE DOMAIN-CONTAINING PROTEIN"/>
    <property type="match status" value="1"/>
</dbReference>
<feature type="transmembrane region" description="Helical" evidence="7">
    <location>
        <begin position="487"/>
        <end position="506"/>
    </location>
</feature>
<dbReference type="PRINTS" id="PR01035">
    <property type="entry name" value="TCRTETA"/>
</dbReference>
<keyword evidence="10" id="KW-1185">Reference proteome</keyword>
<dbReference type="InterPro" id="IPR020846">
    <property type="entry name" value="MFS_dom"/>
</dbReference>
<dbReference type="EMBL" id="JAACJL010000017">
    <property type="protein sequence ID" value="KAF4618794.1"/>
    <property type="molecule type" value="Genomic_DNA"/>
</dbReference>
<dbReference type="CDD" id="cd17330">
    <property type="entry name" value="MFS_SLC46_TetA_like"/>
    <property type="match status" value="1"/>
</dbReference>
<evidence type="ECO:0000256" key="6">
    <source>
        <dbReference type="SAM" id="MobiDB-lite"/>
    </source>
</evidence>
<feature type="transmembrane region" description="Helical" evidence="7">
    <location>
        <begin position="211"/>
        <end position="233"/>
    </location>
</feature>
<feature type="transmembrane region" description="Helical" evidence="7">
    <location>
        <begin position="110"/>
        <end position="132"/>
    </location>
</feature>
<accession>A0A8H4VSX2</accession>
<reference evidence="9 10" key="1">
    <citation type="submission" date="2019-12" db="EMBL/GenBank/DDBJ databases">
        <authorList>
            <person name="Floudas D."/>
            <person name="Bentzer J."/>
            <person name="Ahren D."/>
            <person name="Johansson T."/>
            <person name="Persson P."/>
            <person name="Tunlid A."/>
        </authorList>
    </citation>
    <scope>NUCLEOTIDE SEQUENCE [LARGE SCALE GENOMIC DNA]</scope>
    <source>
        <strain evidence="9 10">CBS 102.39</strain>
    </source>
</reference>
<gene>
    <name evidence="9" type="ORF">D9613_010002</name>
</gene>
<dbReference type="GO" id="GO:0022857">
    <property type="term" value="F:transmembrane transporter activity"/>
    <property type="evidence" value="ECO:0007669"/>
    <property type="project" value="InterPro"/>
</dbReference>
<keyword evidence="3 7" id="KW-0812">Transmembrane</keyword>
<sequence length="520" mass="56571">MTVSVNVEDQRERAGDDCREAEEPELPERRTPLPLIPIIAVLLLQLAEPITGTVIYPFINQLVRETGVTGGDEKRTGYYAGIIESAFFAAESLTVVQWGYLSDRYGRRPILLCAPLGLTIAMLGFGSSTTFWPLVGFRCLQGIFNGNIGVAKSVMAELTDSTNRPDAFALIPFAWSVGSTTGPFIGGILSNAATKWPDTLGRIAYLKSHPYFLPCLVAGLLTFLTFIFDFFGLKETLPSIVAKEKAKRQRDALCEDTFSSEESQLLGNDHGNQYNYGTNLSPPSPSNAPESQTATENAKLSVIFTRPILMTLVNHIFLTFTDMCHYALLPLMYSTPIEYGGLGLSPFHIGVILGTSGFVNAILQVNFLGPIIRRFGPRKVYRVSSSFLFVMIGMYPILRLLVQRAGGVVDGFVIAGIVVQVGLEMTVYMAYGALQIVLVECIPEGGPMGTVNGIAQMLGSGMRSLAPTFATSLFSASLEHNLAGGNMVYYILLAVAFTGSQFTALLPKRPEAKKRSPQRP</sequence>
<dbReference type="Proteomes" id="UP000521872">
    <property type="component" value="Unassembled WGS sequence"/>
</dbReference>
<dbReference type="PROSITE" id="PS50850">
    <property type="entry name" value="MFS"/>
    <property type="match status" value="1"/>
</dbReference>
<evidence type="ECO:0000313" key="9">
    <source>
        <dbReference type="EMBL" id="KAF4618794.1"/>
    </source>
</evidence>
<dbReference type="InterPro" id="IPR011701">
    <property type="entry name" value="MFS"/>
</dbReference>
<keyword evidence="5 7" id="KW-0472">Membrane</keyword>